<organism evidence="5 6">
    <name type="scientific">Leishmania martiniquensis</name>
    <dbReference type="NCBI Taxonomy" id="1580590"/>
    <lineage>
        <taxon>Eukaryota</taxon>
        <taxon>Discoba</taxon>
        <taxon>Euglenozoa</taxon>
        <taxon>Kinetoplastea</taxon>
        <taxon>Metakinetoplastina</taxon>
        <taxon>Trypanosomatida</taxon>
        <taxon>Trypanosomatidae</taxon>
        <taxon>Leishmaniinae</taxon>
        <taxon>Leishmania</taxon>
    </lineage>
</organism>
<keyword evidence="3" id="KW-0106">Calcium</keyword>
<proteinExistence type="predicted"/>
<keyword evidence="2" id="KW-0677">Repeat</keyword>
<dbReference type="RefSeq" id="XP_067179284.1">
    <property type="nucleotide sequence ID" value="XM_067323655.1"/>
</dbReference>
<evidence type="ECO:0000256" key="4">
    <source>
        <dbReference type="SAM" id="MobiDB-lite"/>
    </source>
</evidence>
<dbReference type="EMBL" id="JAFEUZ010000019">
    <property type="protein sequence ID" value="KAG5480520.1"/>
    <property type="molecule type" value="Genomic_DNA"/>
</dbReference>
<feature type="region of interest" description="Disordered" evidence="4">
    <location>
        <begin position="89"/>
        <end position="113"/>
    </location>
</feature>
<dbReference type="GO" id="GO:0046872">
    <property type="term" value="F:metal ion binding"/>
    <property type="evidence" value="ECO:0007669"/>
    <property type="project" value="UniProtKB-KW"/>
</dbReference>
<dbReference type="InterPro" id="IPR051581">
    <property type="entry name" value="Ca-bind"/>
</dbReference>
<dbReference type="KEGG" id="lmat:92516167"/>
<reference evidence="5 6" key="1">
    <citation type="submission" date="2021-03" db="EMBL/GenBank/DDBJ databases">
        <title>Leishmania (Mundinia) martiniquensis Genome sequencing and assembly.</title>
        <authorList>
            <person name="Almutairi H."/>
            <person name="Gatherer D."/>
        </authorList>
    </citation>
    <scope>NUCLEOTIDE SEQUENCE [LARGE SCALE GENOMIC DNA]</scope>
    <source>
        <strain evidence="5">LSCM1</strain>
    </source>
</reference>
<comment type="caution">
    <text evidence="5">The sequence shown here is derived from an EMBL/GenBank/DDBJ whole genome shotgun (WGS) entry which is preliminary data.</text>
</comment>
<dbReference type="AlphaFoldDB" id="A0A836HPE9"/>
<keyword evidence="6" id="KW-1185">Reference proteome</keyword>
<evidence type="ECO:0000256" key="1">
    <source>
        <dbReference type="ARBA" id="ARBA00022723"/>
    </source>
</evidence>
<keyword evidence="1" id="KW-0479">Metal-binding</keyword>
<dbReference type="Proteomes" id="UP000673552">
    <property type="component" value="Chromosome 19"/>
</dbReference>
<gene>
    <name evidence="5" type="ORF">LSCM1_06223</name>
</gene>
<name>A0A836HPE9_9TRYP</name>
<dbReference type="OrthoDB" id="444540at2759"/>
<protein>
    <recommendedName>
        <fullName evidence="7">Calcyphosin</fullName>
    </recommendedName>
</protein>
<dbReference type="PANTHER" id="PTHR34524">
    <property type="entry name" value="CALCYPHOSIN"/>
    <property type="match status" value="1"/>
</dbReference>
<evidence type="ECO:0000256" key="2">
    <source>
        <dbReference type="ARBA" id="ARBA00022737"/>
    </source>
</evidence>
<accession>A0A836HPE9</accession>
<dbReference type="PANTHER" id="PTHR34524:SF9">
    <property type="entry name" value="EF-HAND DOMAIN-CONTAINING PROTEIN"/>
    <property type="match status" value="1"/>
</dbReference>
<dbReference type="GeneID" id="92516167"/>
<feature type="compositionally biased region" description="Low complexity" evidence="4">
    <location>
        <begin position="96"/>
        <end position="107"/>
    </location>
</feature>
<evidence type="ECO:0000313" key="5">
    <source>
        <dbReference type="EMBL" id="KAG5480520.1"/>
    </source>
</evidence>
<dbReference type="SMR" id="A0A836HPE9"/>
<dbReference type="Gene3D" id="1.10.238.10">
    <property type="entry name" value="EF-hand"/>
    <property type="match status" value="1"/>
</dbReference>
<sequence length="463" mass="50302">MIGGEYKKERFSERLTMAQNQPRNRGYLPGTHLKTGGYGTGTLMGNWSEERFDAGYYDAKAVVTCGLHPPCSTTYRDMVQNVTPPTGFAAAASGARSDSYTTSSRTSAPSPCDRNQFSQLTFMAIEDHTESAYPAHQPHLDPAWQTTLQSTHHSTFQSSYIHPDVRRQEVKAYVPPVMGGTPSSQATGVLLRLRRQLELAQESPGGSAGTGTAVTAFPGNVIRSVRRALAENCNDPNGNVNAEELQAGFAAAGVTAVPAECVALLRYFDKEGHQTAPYVAIVNAVRGEMNSRRADLVESVYVLLRSLSPDGVIRLDRLVEWVDVQQLPAVRSGSVSADAARAAFAVQWDARTPTAHITPERFTDFFADASFEIPLDNTFEATLRNICHMSGGRGTCANTSCRRVEVVHTNGRVTKEEIKNDLLLKDRGDATALEALMRKNLARQGIKDVKSVRILSPVGDIGG</sequence>
<evidence type="ECO:0000256" key="3">
    <source>
        <dbReference type="ARBA" id="ARBA00022837"/>
    </source>
</evidence>
<evidence type="ECO:0008006" key="7">
    <source>
        <dbReference type="Google" id="ProtNLM"/>
    </source>
</evidence>
<evidence type="ECO:0000313" key="6">
    <source>
        <dbReference type="Proteomes" id="UP000673552"/>
    </source>
</evidence>